<feature type="domain" description="Transposase IS4-like" evidence="2">
    <location>
        <begin position="95"/>
        <end position="252"/>
    </location>
</feature>
<protein>
    <submittedName>
        <fullName evidence="4">Uncharacterized protein</fullName>
    </submittedName>
</protein>
<dbReference type="InterPro" id="IPR002559">
    <property type="entry name" value="Transposase_11"/>
</dbReference>
<dbReference type="Pfam" id="PF01609">
    <property type="entry name" value="DDE_Tnp_1"/>
    <property type="match status" value="1"/>
</dbReference>
<dbReference type="EMBL" id="PEYW01000036">
    <property type="protein sequence ID" value="PIS20684.1"/>
    <property type="molecule type" value="Genomic_DNA"/>
</dbReference>
<dbReference type="AlphaFoldDB" id="A0A2H0X6Z0"/>
<comment type="caution">
    <text evidence="4">The sequence shown here is derived from an EMBL/GenBank/DDBJ whole genome shotgun (WGS) entry which is preliminary data.</text>
</comment>
<proteinExistence type="predicted"/>
<sequence length="256" mass="30219">MYDITKLISQEQFDQLLLLLPTPRQMEQGRPRCKKEPLINGILQVLINDIPWKKIADCGCSPSSCHRYFQELQRRGDLKLIFRILSKQKTNIMECAIDTDSTTSFRFRNGTGWDGKHKKISTKISLLSDVNGLPADVEIDKGNKHDLRFVPDHIENTAGTRRRTINADKIYTSADMRRTLRSKGIQLNIEPRRGDYVRKRGPKFKFDRDKYKVRFKVERCFAWLENFRRLRLRREYHLAMFKAFVYLALIIILIRN</sequence>
<feature type="domain" description="Insertion element IS402-like" evidence="3">
    <location>
        <begin position="9"/>
        <end position="79"/>
    </location>
</feature>
<dbReference type="GO" id="GO:0006313">
    <property type="term" value="P:DNA transposition"/>
    <property type="evidence" value="ECO:0007669"/>
    <property type="project" value="InterPro"/>
</dbReference>
<evidence type="ECO:0000259" key="2">
    <source>
        <dbReference type="Pfam" id="PF01609"/>
    </source>
</evidence>
<organism evidence="4 5">
    <name type="scientific">candidate division WWE3 bacterium CG08_land_8_20_14_0_20_43_13</name>
    <dbReference type="NCBI Taxonomy" id="1975087"/>
    <lineage>
        <taxon>Bacteria</taxon>
        <taxon>Katanobacteria</taxon>
    </lineage>
</organism>
<dbReference type="NCBIfam" id="NF033580">
    <property type="entry name" value="transpos_IS5_3"/>
    <property type="match status" value="1"/>
</dbReference>
<dbReference type="PANTHER" id="PTHR30007">
    <property type="entry name" value="PHP DOMAIN PROTEIN"/>
    <property type="match status" value="1"/>
</dbReference>
<evidence type="ECO:0000259" key="3">
    <source>
        <dbReference type="Pfam" id="PF13340"/>
    </source>
</evidence>
<keyword evidence="1" id="KW-0812">Transmembrane</keyword>
<evidence type="ECO:0000313" key="5">
    <source>
        <dbReference type="Proteomes" id="UP000231414"/>
    </source>
</evidence>
<name>A0A2H0X6Z0_UNCKA</name>
<keyword evidence="1" id="KW-1133">Transmembrane helix</keyword>
<dbReference type="GO" id="GO:0004803">
    <property type="term" value="F:transposase activity"/>
    <property type="evidence" value="ECO:0007669"/>
    <property type="project" value="InterPro"/>
</dbReference>
<gene>
    <name evidence="4" type="ORF">COT52_02480</name>
</gene>
<keyword evidence="1" id="KW-0472">Membrane</keyword>
<evidence type="ECO:0000313" key="4">
    <source>
        <dbReference type="EMBL" id="PIS20684.1"/>
    </source>
</evidence>
<dbReference type="Proteomes" id="UP000231414">
    <property type="component" value="Unassembled WGS sequence"/>
</dbReference>
<accession>A0A2H0X6Z0</accession>
<feature type="transmembrane region" description="Helical" evidence="1">
    <location>
        <begin position="236"/>
        <end position="254"/>
    </location>
</feature>
<evidence type="ECO:0000256" key="1">
    <source>
        <dbReference type="SAM" id="Phobius"/>
    </source>
</evidence>
<dbReference type="Pfam" id="PF13340">
    <property type="entry name" value="DUF4096"/>
    <property type="match status" value="1"/>
</dbReference>
<dbReference type="GO" id="GO:0003677">
    <property type="term" value="F:DNA binding"/>
    <property type="evidence" value="ECO:0007669"/>
    <property type="project" value="InterPro"/>
</dbReference>
<dbReference type="InterPro" id="IPR025161">
    <property type="entry name" value="IS402-like_dom"/>
</dbReference>
<reference evidence="5" key="1">
    <citation type="submission" date="2017-09" db="EMBL/GenBank/DDBJ databases">
        <title>Depth-based differentiation of microbial function through sediment-hosted aquifers and enrichment of novel symbionts in the deep terrestrial subsurface.</title>
        <authorList>
            <person name="Probst A.J."/>
            <person name="Ladd B."/>
            <person name="Jarett J.K."/>
            <person name="Geller-Mcgrath D.E."/>
            <person name="Sieber C.M.K."/>
            <person name="Emerson J.B."/>
            <person name="Anantharaman K."/>
            <person name="Thomas B.C."/>
            <person name="Malmstrom R."/>
            <person name="Stieglmeier M."/>
            <person name="Klingl A."/>
            <person name="Woyke T."/>
            <person name="Ryan C.M."/>
            <person name="Banfield J.F."/>
        </authorList>
    </citation>
    <scope>NUCLEOTIDE SEQUENCE [LARGE SCALE GENOMIC DNA]</scope>
</reference>